<accession>A0A6C2YJY9</accession>
<organism evidence="3">
    <name type="scientific">Tuwongella immobilis</name>
    <dbReference type="NCBI Taxonomy" id="692036"/>
    <lineage>
        <taxon>Bacteria</taxon>
        <taxon>Pseudomonadati</taxon>
        <taxon>Planctomycetota</taxon>
        <taxon>Planctomycetia</taxon>
        <taxon>Gemmatales</taxon>
        <taxon>Gemmataceae</taxon>
        <taxon>Tuwongella</taxon>
    </lineage>
</organism>
<dbReference type="KEGG" id="tim:GMBLW1_23490"/>
<dbReference type="RefSeq" id="WP_162656792.1">
    <property type="nucleotide sequence ID" value="NZ_LR593887.1"/>
</dbReference>
<dbReference type="EMBL" id="LR593887">
    <property type="protein sequence ID" value="VTR98922.1"/>
    <property type="molecule type" value="Genomic_DNA"/>
</dbReference>
<evidence type="ECO:0000313" key="4">
    <source>
        <dbReference type="Proteomes" id="UP000464378"/>
    </source>
</evidence>
<dbReference type="AlphaFoldDB" id="A0A6C2YJY9"/>
<feature type="domain" description="Oxidoreductase molybdopterin-binding" evidence="2">
    <location>
        <begin position="140"/>
        <end position="285"/>
    </location>
</feature>
<dbReference type="InterPro" id="IPR000572">
    <property type="entry name" value="OxRdtase_Mopterin-bd_dom"/>
</dbReference>
<evidence type="ECO:0000313" key="3">
    <source>
        <dbReference type="EMBL" id="VIP01611.1"/>
    </source>
</evidence>
<protein>
    <recommendedName>
        <fullName evidence="2">Oxidoreductase molybdopterin-binding domain-containing protein</fullName>
    </recommendedName>
</protein>
<name>A0A6C2YJY9_9BACT</name>
<dbReference type="Gene3D" id="3.90.420.10">
    <property type="entry name" value="Oxidoreductase, molybdopterin-binding domain"/>
    <property type="match status" value="1"/>
</dbReference>
<dbReference type="EMBL" id="LR586016">
    <property type="protein sequence ID" value="VIP01611.1"/>
    <property type="molecule type" value="Genomic_DNA"/>
</dbReference>
<proteinExistence type="predicted"/>
<dbReference type="SUPFAM" id="SSF56524">
    <property type="entry name" value="Oxidoreductase molybdopterin-binding domain"/>
    <property type="match status" value="1"/>
</dbReference>
<evidence type="ECO:0000259" key="2">
    <source>
        <dbReference type="Pfam" id="PF00174"/>
    </source>
</evidence>
<keyword evidence="4" id="KW-1185">Reference proteome</keyword>
<feature type="compositionally biased region" description="Pro residues" evidence="1">
    <location>
        <begin position="1"/>
        <end position="27"/>
    </location>
</feature>
<dbReference type="Pfam" id="PF00174">
    <property type="entry name" value="Oxidored_molyb"/>
    <property type="match status" value="1"/>
</dbReference>
<dbReference type="InterPro" id="IPR036374">
    <property type="entry name" value="OxRdtase_Mopterin-bd_sf"/>
</dbReference>
<dbReference type="PANTHER" id="PTHR43032">
    <property type="entry name" value="PROTEIN-METHIONINE-SULFOXIDE REDUCTASE"/>
    <property type="match status" value="1"/>
</dbReference>
<dbReference type="Proteomes" id="UP000464378">
    <property type="component" value="Chromosome"/>
</dbReference>
<evidence type="ECO:0000256" key="1">
    <source>
        <dbReference type="SAM" id="MobiDB-lite"/>
    </source>
</evidence>
<gene>
    <name evidence="3" type="ORF">GMBLW1_23490</name>
</gene>
<reference evidence="3" key="1">
    <citation type="submission" date="2019-04" db="EMBL/GenBank/DDBJ databases">
        <authorList>
            <consortium name="Science for Life Laboratories"/>
        </authorList>
    </citation>
    <scope>NUCLEOTIDE SEQUENCE</scope>
    <source>
        <strain evidence="3">MBLW1</strain>
    </source>
</reference>
<sequence>MSEPTPTPVPPPTPTPTPAPAPQPAPVPNATSAMSAEAKSAGNSPMATGPDAALLEIRQRTRRSFLIGGAAVLSGFAGWNWLQSRADDAGIPWPFRRIHQANERLSRALYSQTHLAREYRADQAAVPRENGWIGWRDNLPDAAAWTIRVQRHDGQERVIRLAELAALPRVESITELKCVEGWSQIVRWGGVRLADVLTHFDLLPPDPARWQYLRLATPNEAYTVALDLPSAMHPQTLLCDQLNGEPLTEAHGAPLRLAIPTKYGIKNIKWLAKMAILDERPSDYWTDRGYDWFAGL</sequence>
<dbReference type="InParanoid" id="A0A6C2YJY9"/>
<feature type="region of interest" description="Disordered" evidence="1">
    <location>
        <begin position="1"/>
        <end position="49"/>
    </location>
</feature>